<protein>
    <submittedName>
        <fullName evidence="2">Uncharacterized protein</fullName>
    </submittedName>
</protein>
<evidence type="ECO:0000256" key="1">
    <source>
        <dbReference type="SAM" id="MobiDB-lite"/>
    </source>
</evidence>
<dbReference type="RefSeq" id="WP_339160513.1">
    <property type="nucleotide sequence ID" value="NZ_LR743510.1"/>
</dbReference>
<dbReference type="EMBL" id="LR743510">
    <property type="protein sequence ID" value="CAA2140047.1"/>
    <property type="molecule type" value="Genomic_DNA"/>
</dbReference>
<feature type="region of interest" description="Disordered" evidence="1">
    <location>
        <begin position="98"/>
        <end position="121"/>
    </location>
</feature>
<feature type="region of interest" description="Disordered" evidence="1">
    <location>
        <begin position="57"/>
        <end position="79"/>
    </location>
</feature>
<name>A0A679JWK4_9HYPH</name>
<sequence>MVEGSSDELIAEVLRRLYRIQEVIAREHFDALTWTLMQAIGAAAMAEAERRSFLLHEQAPPGPALKTRRKGEIIPFPSATDPTIRAAGVHARRSGRAVRKYGDAIPSVGKAGSDGGPEASS</sequence>
<dbReference type="AlphaFoldDB" id="A0A679JWK4"/>
<reference evidence="2" key="1">
    <citation type="submission" date="2019-12" db="EMBL/GenBank/DDBJ databases">
        <authorList>
            <person name="Cremers G."/>
        </authorList>
    </citation>
    <scope>NUCLEOTIDE SEQUENCE</scope>
    <source>
        <strain evidence="2">Mbul2</strain>
        <plasmid evidence="2">1</plasmid>
    </source>
</reference>
<proteinExistence type="predicted"/>
<accession>A0A679JWK4</accession>
<keyword evidence="2" id="KW-0614">Plasmid</keyword>
<gene>
    <name evidence="2" type="ORF">MBLL_01928</name>
</gene>
<geneLocation type="plasmid" evidence="2">
    <name>1</name>
</geneLocation>
<evidence type="ECO:0000313" key="2">
    <source>
        <dbReference type="EMBL" id="CAA2140047.1"/>
    </source>
</evidence>
<organism evidence="2">
    <name type="scientific">Methylobacterium bullatum</name>
    <dbReference type="NCBI Taxonomy" id="570505"/>
    <lineage>
        <taxon>Bacteria</taxon>
        <taxon>Pseudomonadati</taxon>
        <taxon>Pseudomonadota</taxon>
        <taxon>Alphaproteobacteria</taxon>
        <taxon>Hyphomicrobiales</taxon>
        <taxon>Methylobacteriaceae</taxon>
        <taxon>Methylobacterium</taxon>
    </lineage>
</organism>